<comment type="similarity">
    <text evidence="2">Belongs to the oxygen-dependent FAD-linked oxidoreductase family.</text>
</comment>
<dbReference type="PROSITE" id="PS51387">
    <property type="entry name" value="FAD_PCMH"/>
    <property type="match status" value="1"/>
</dbReference>
<evidence type="ECO:0000256" key="2">
    <source>
        <dbReference type="ARBA" id="ARBA00005466"/>
    </source>
</evidence>
<proteinExistence type="inferred from homology"/>
<protein>
    <recommendedName>
        <fullName evidence="7">FAD-binding PCMH-type domain-containing protein</fullName>
    </recommendedName>
</protein>
<evidence type="ECO:0000256" key="5">
    <source>
        <dbReference type="ARBA" id="ARBA00023002"/>
    </source>
</evidence>
<dbReference type="EMBL" id="JEME01000731">
    <property type="protein sequence ID" value="KYG09275.1"/>
    <property type="molecule type" value="Genomic_DNA"/>
</dbReference>
<comment type="caution">
    <text evidence="8">The sequence shown here is derived from an EMBL/GenBank/DDBJ whole genome shotgun (WGS) entry which is preliminary data.</text>
</comment>
<reference evidence="8 9" key="1">
    <citation type="submission" date="2014-02" db="EMBL/GenBank/DDBJ databases">
        <title>The small core and large imbalanced accessory genome model reveals a collaborative survival strategy of Sorangium cellulosum strains in nature.</title>
        <authorList>
            <person name="Han K."/>
            <person name="Peng R."/>
            <person name="Blom J."/>
            <person name="Li Y.-Z."/>
        </authorList>
    </citation>
    <scope>NUCLEOTIDE SEQUENCE [LARGE SCALE GENOMIC DNA]</scope>
    <source>
        <strain evidence="8 9">So0007-03</strain>
    </source>
</reference>
<gene>
    <name evidence="8" type="ORF">BE21_18815</name>
</gene>
<accession>A0A150TX40</accession>
<evidence type="ECO:0000313" key="8">
    <source>
        <dbReference type="EMBL" id="KYG09275.1"/>
    </source>
</evidence>
<feature type="non-terminal residue" evidence="8">
    <location>
        <position position="512"/>
    </location>
</feature>
<dbReference type="Pfam" id="PF08031">
    <property type="entry name" value="BBE"/>
    <property type="match status" value="1"/>
</dbReference>
<dbReference type="InterPro" id="IPR016169">
    <property type="entry name" value="FAD-bd_PCMH_sub2"/>
</dbReference>
<dbReference type="Gene3D" id="3.30.43.10">
    <property type="entry name" value="Uridine Diphospho-n-acetylenolpyruvylglucosamine Reductase, domain 2"/>
    <property type="match status" value="1"/>
</dbReference>
<dbReference type="InterPro" id="IPR016166">
    <property type="entry name" value="FAD-bd_PCMH"/>
</dbReference>
<dbReference type="AlphaFoldDB" id="A0A150TX40"/>
<dbReference type="InterPro" id="IPR006094">
    <property type="entry name" value="Oxid_FAD_bind_N"/>
</dbReference>
<keyword evidence="3" id="KW-0285">Flavoprotein</keyword>
<feature type="region of interest" description="Disordered" evidence="6">
    <location>
        <begin position="486"/>
        <end position="512"/>
    </location>
</feature>
<dbReference type="GO" id="GO:0016491">
    <property type="term" value="F:oxidoreductase activity"/>
    <property type="evidence" value="ECO:0007669"/>
    <property type="project" value="UniProtKB-KW"/>
</dbReference>
<dbReference type="Gene3D" id="3.30.465.10">
    <property type="match status" value="1"/>
</dbReference>
<evidence type="ECO:0000259" key="7">
    <source>
        <dbReference type="PROSITE" id="PS51387"/>
    </source>
</evidence>
<dbReference type="Proteomes" id="UP000075502">
    <property type="component" value="Unassembled WGS sequence"/>
</dbReference>
<keyword evidence="4" id="KW-0274">FAD</keyword>
<dbReference type="InterPro" id="IPR050416">
    <property type="entry name" value="FAD-linked_Oxidoreductase"/>
</dbReference>
<feature type="compositionally biased region" description="Low complexity" evidence="6">
    <location>
        <begin position="491"/>
        <end position="500"/>
    </location>
</feature>
<dbReference type="Gene3D" id="3.40.462.20">
    <property type="match status" value="1"/>
</dbReference>
<evidence type="ECO:0000256" key="4">
    <source>
        <dbReference type="ARBA" id="ARBA00022827"/>
    </source>
</evidence>
<name>A0A150TX40_SORCE</name>
<sequence>MHAGRISRRPAGSARGCRAAQFGLRLRAGEAPVMSSAPRLTGRVVLPGDPGYDDAREVQNARFSRSPRAIVFCQDAQDVVNAIRWATARGAEIRARSGRHSYEGFSVVDDGLVIDVSDLRSVRVDRERGLAVIGAGADLITVYDALWQVGVTLPAGSCPTVGVAGLTLGGGFGLLSRALGLTCDSLLAVEMVTAGGEVVRADAEDNPELLWACQGGGGGNFGIVTSFTFKTHPISDVSIFRISWPWADLERVFEAWQAFAPHADERLTCILKLPAAASGEVSCVGQLLGRGEELRRLIQPLFSSTRGAEPSSASIETMPYLNAVGRFGGLGGDPERWTVHPRQEQASYKNTSAYAYERFGAEAIATLAAGLSRAPTRRCLVQLDGYGGAVGRVAPDATAFPHRRALWSLQYQAYWTAAAEEAECVAWVEGLRRAMLPYVRGAYINYVDAEVEGWLAAYYGPNAARLAAIKARWDPREVFRFARSIPPAPPEAAEVPAGRAAQGGAPDERAAP</sequence>
<comment type="cofactor">
    <cofactor evidence="1">
        <name>FAD</name>
        <dbReference type="ChEBI" id="CHEBI:57692"/>
    </cofactor>
</comment>
<evidence type="ECO:0000256" key="1">
    <source>
        <dbReference type="ARBA" id="ARBA00001974"/>
    </source>
</evidence>
<keyword evidence="5" id="KW-0560">Oxidoreductase</keyword>
<dbReference type="Pfam" id="PF01565">
    <property type="entry name" value="FAD_binding_4"/>
    <property type="match status" value="1"/>
</dbReference>
<dbReference type="InterPro" id="IPR016167">
    <property type="entry name" value="FAD-bd_PCMH_sub1"/>
</dbReference>
<dbReference type="GO" id="GO:0071949">
    <property type="term" value="F:FAD binding"/>
    <property type="evidence" value="ECO:0007669"/>
    <property type="project" value="InterPro"/>
</dbReference>
<evidence type="ECO:0000256" key="3">
    <source>
        <dbReference type="ARBA" id="ARBA00022630"/>
    </source>
</evidence>
<dbReference type="PANTHER" id="PTHR42973">
    <property type="entry name" value="BINDING OXIDOREDUCTASE, PUTATIVE (AFU_ORTHOLOGUE AFUA_1G17690)-RELATED"/>
    <property type="match status" value="1"/>
</dbReference>
<dbReference type="PANTHER" id="PTHR42973:SF39">
    <property type="entry name" value="FAD-BINDING PCMH-TYPE DOMAIN-CONTAINING PROTEIN"/>
    <property type="match status" value="1"/>
</dbReference>
<dbReference type="InterPro" id="IPR036318">
    <property type="entry name" value="FAD-bd_PCMH-like_sf"/>
</dbReference>
<evidence type="ECO:0000313" key="9">
    <source>
        <dbReference type="Proteomes" id="UP000075502"/>
    </source>
</evidence>
<dbReference type="SUPFAM" id="SSF56176">
    <property type="entry name" value="FAD-binding/transporter-associated domain-like"/>
    <property type="match status" value="1"/>
</dbReference>
<organism evidence="8 9">
    <name type="scientific">Sorangium cellulosum</name>
    <name type="common">Polyangium cellulosum</name>
    <dbReference type="NCBI Taxonomy" id="56"/>
    <lineage>
        <taxon>Bacteria</taxon>
        <taxon>Pseudomonadati</taxon>
        <taxon>Myxococcota</taxon>
        <taxon>Polyangia</taxon>
        <taxon>Polyangiales</taxon>
        <taxon>Polyangiaceae</taxon>
        <taxon>Sorangium</taxon>
    </lineage>
</organism>
<evidence type="ECO:0000256" key="6">
    <source>
        <dbReference type="SAM" id="MobiDB-lite"/>
    </source>
</evidence>
<dbReference type="InterPro" id="IPR012951">
    <property type="entry name" value="BBE"/>
</dbReference>
<feature type="domain" description="FAD-binding PCMH-type" evidence="7">
    <location>
        <begin position="63"/>
        <end position="234"/>
    </location>
</feature>